<evidence type="ECO:0000313" key="4">
    <source>
        <dbReference type="Proteomes" id="UP000242715"/>
    </source>
</evidence>
<protein>
    <recommendedName>
        <fullName evidence="2">Reverse transcriptase domain-containing protein</fullName>
    </recommendedName>
</protein>
<gene>
    <name evidence="3" type="ORF">TSUD_400020</name>
</gene>
<feature type="region of interest" description="Disordered" evidence="1">
    <location>
        <begin position="184"/>
        <end position="211"/>
    </location>
</feature>
<evidence type="ECO:0000256" key="1">
    <source>
        <dbReference type="SAM" id="MobiDB-lite"/>
    </source>
</evidence>
<sequence>MVKRYKIDIHVVTNGIVNQYIQLLESQGEGLAIEKELLKKKRKRLVKIKMEKSEAARSESKGKIKSQAERSTVIIVDDEDSEDDDEPLSVRLKKKKRAESLSKDNSGSDHQTHSDHQTSPELQPSRNQTQPEQQSTEELEPHSDISEHTEVVVSEEIHNSPSSNHVDAMVRELHVNDFHLKAFDQQQQQPQPSPQHTITPSITEPHPNNPDILSECNSLLSQIHGIHELRHSDMSSSEYAAQWVSLTEELVKKLHSLQEVDIEEQKRFDKGKAKVVEEVIQNQKDTERNQPESSTVRDSNLNEAIQENLRSNQEHLRNPVYGAEIEIIKAKMDKPTLDGLIFAQLSNTDNDALIGVFSEKEIREAVWSCDRNKSPGPDGFNFNFLKTCWNVVKDDFMNFFHEFHQHAAFPKGFTASFLTLIPKKDHPQNLSYYRPISLIDCVYKVLSKVLASRLKKVLGKLISKCQSAFLPQRQILDGVLVINELIDLAKRTKNQCFLMKVGFEKAYDTVNWRYLDDMMRNMGFTDTWIRWMRACIFNSSMSV</sequence>
<dbReference type="CDD" id="cd01650">
    <property type="entry name" value="RT_nLTR_like"/>
    <property type="match status" value="1"/>
</dbReference>
<dbReference type="Pfam" id="PF00078">
    <property type="entry name" value="RVT_1"/>
    <property type="match status" value="1"/>
</dbReference>
<keyword evidence="4" id="KW-1185">Reference proteome</keyword>
<reference evidence="4" key="1">
    <citation type="journal article" date="2017" name="Front. Plant Sci.">
        <title>Climate Clever Clovers: New Paradigm to Reduce the Environmental Footprint of Ruminants by Breeding Low Methanogenic Forages Utilizing Haplotype Variation.</title>
        <authorList>
            <person name="Kaur P."/>
            <person name="Appels R."/>
            <person name="Bayer P.E."/>
            <person name="Keeble-Gagnere G."/>
            <person name="Wang J."/>
            <person name="Hirakawa H."/>
            <person name="Shirasawa K."/>
            <person name="Vercoe P."/>
            <person name="Stefanova K."/>
            <person name="Durmic Z."/>
            <person name="Nichols P."/>
            <person name="Revell C."/>
            <person name="Isobe S.N."/>
            <person name="Edwards D."/>
            <person name="Erskine W."/>
        </authorList>
    </citation>
    <scope>NUCLEOTIDE SEQUENCE [LARGE SCALE GENOMIC DNA]</scope>
    <source>
        <strain evidence="4">cv. Daliak</strain>
    </source>
</reference>
<dbReference type="EMBL" id="DF974027">
    <property type="protein sequence ID" value="GAU44256.1"/>
    <property type="molecule type" value="Genomic_DNA"/>
</dbReference>
<dbReference type="InterPro" id="IPR000477">
    <property type="entry name" value="RT_dom"/>
</dbReference>
<dbReference type="OrthoDB" id="1938551at2759"/>
<feature type="compositionally biased region" description="Acidic residues" evidence="1">
    <location>
        <begin position="76"/>
        <end position="87"/>
    </location>
</feature>
<dbReference type="SUPFAM" id="SSF56672">
    <property type="entry name" value="DNA/RNA polymerases"/>
    <property type="match status" value="1"/>
</dbReference>
<dbReference type="InterPro" id="IPR043502">
    <property type="entry name" value="DNA/RNA_pol_sf"/>
</dbReference>
<feature type="compositionally biased region" description="Polar residues" evidence="1">
    <location>
        <begin position="119"/>
        <end position="136"/>
    </location>
</feature>
<dbReference type="PANTHER" id="PTHR19446">
    <property type="entry name" value="REVERSE TRANSCRIPTASES"/>
    <property type="match status" value="1"/>
</dbReference>
<name>A0A2Z6NKI4_TRISU</name>
<feature type="domain" description="Reverse transcriptase" evidence="2">
    <location>
        <begin position="421"/>
        <end position="536"/>
    </location>
</feature>
<accession>A0A2Z6NKI4</accession>
<dbReference type="Proteomes" id="UP000242715">
    <property type="component" value="Unassembled WGS sequence"/>
</dbReference>
<feature type="region of interest" description="Disordered" evidence="1">
    <location>
        <begin position="51"/>
        <end position="146"/>
    </location>
</feature>
<feature type="compositionally biased region" description="Basic and acidic residues" evidence="1">
    <location>
        <begin position="51"/>
        <end position="68"/>
    </location>
</feature>
<proteinExistence type="predicted"/>
<evidence type="ECO:0000259" key="2">
    <source>
        <dbReference type="Pfam" id="PF00078"/>
    </source>
</evidence>
<feature type="compositionally biased region" description="Basic and acidic residues" evidence="1">
    <location>
        <begin position="98"/>
        <end position="118"/>
    </location>
</feature>
<organism evidence="3 4">
    <name type="scientific">Trifolium subterraneum</name>
    <name type="common">Subterranean clover</name>
    <dbReference type="NCBI Taxonomy" id="3900"/>
    <lineage>
        <taxon>Eukaryota</taxon>
        <taxon>Viridiplantae</taxon>
        <taxon>Streptophyta</taxon>
        <taxon>Embryophyta</taxon>
        <taxon>Tracheophyta</taxon>
        <taxon>Spermatophyta</taxon>
        <taxon>Magnoliopsida</taxon>
        <taxon>eudicotyledons</taxon>
        <taxon>Gunneridae</taxon>
        <taxon>Pentapetalae</taxon>
        <taxon>rosids</taxon>
        <taxon>fabids</taxon>
        <taxon>Fabales</taxon>
        <taxon>Fabaceae</taxon>
        <taxon>Papilionoideae</taxon>
        <taxon>50 kb inversion clade</taxon>
        <taxon>NPAAA clade</taxon>
        <taxon>Hologalegina</taxon>
        <taxon>IRL clade</taxon>
        <taxon>Trifolieae</taxon>
        <taxon>Trifolium</taxon>
    </lineage>
</organism>
<dbReference type="AlphaFoldDB" id="A0A2Z6NKI4"/>
<evidence type="ECO:0000313" key="3">
    <source>
        <dbReference type="EMBL" id="GAU44256.1"/>
    </source>
</evidence>